<evidence type="ECO:0000313" key="2">
    <source>
        <dbReference type="Proteomes" id="UP000826656"/>
    </source>
</evidence>
<organism evidence="1 2">
    <name type="scientific">Solanum tuberosum</name>
    <name type="common">Potato</name>
    <dbReference type="NCBI Taxonomy" id="4113"/>
    <lineage>
        <taxon>Eukaryota</taxon>
        <taxon>Viridiplantae</taxon>
        <taxon>Streptophyta</taxon>
        <taxon>Embryophyta</taxon>
        <taxon>Tracheophyta</taxon>
        <taxon>Spermatophyta</taxon>
        <taxon>Magnoliopsida</taxon>
        <taxon>eudicotyledons</taxon>
        <taxon>Gunneridae</taxon>
        <taxon>Pentapetalae</taxon>
        <taxon>asterids</taxon>
        <taxon>lamiids</taxon>
        <taxon>Solanales</taxon>
        <taxon>Solanaceae</taxon>
        <taxon>Solanoideae</taxon>
        <taxon>Solaneae</taxon>
        <taxon>Solanum</taxon>
    </lineage>
</organism>
<keyword evidence="2" id="KW-1185">Reference proteome</keyword>
<dbReference type="Proteomes" id="UP000826656">
    <property type="component" value="Unassembled WGS sequence"/>
</dbReference>
<dbReference type="EMBL" id="JAIVGD010000019">
    <property type="protein sequence ID" value="KAH0748074.1"/>
    <property type="molecule type" value="Genomic_DNA"/>
</dbReference>
<reference evidence="1 2" key="1">
    <citation type="journal article" date="2021" name="bioRxiv">
        <title>Chromosome-scale and haplotype-resolved genome assembly of a tetraploid potato cultivar.</title>
        <authorList>
            <person name="Sun H."/>
            <person name="Jiao W.-B."/>
            <person name="Krause K."/>
            <person name="Campoy J.A."/>
            <person name="Goel M."/>
            <person name="Folz-Donahue K."/>
            <person name="Kukat C."/>
            <person name="Huettel B."/>
            <person name="Schneeberger K."/>
        </authorList>
    </citation>
    <scope>NUCLEOTIDE SEQUENCE [LARGE SCALE GENOMIC DNA]</scope>
    <source>
        <strain evidence="1">SolTubOtavaFocal</strain>
        <tissue evidence="1">Leaves</tissue>
    </source>
</reference>
<evidence type="ECO:0000313" key="1">
    <source>
        <dbReference type="EMBL" id="KAH0748074.1"/>
    </source>
</evidence>
<name>A0ABQ7UGB6_SOLTU</name>
<protein>
    <submittedName>
        <fullName evidence="1">Uncharacterized protein</fullName>
    </submittedName>
</protein>
<proteinExistence type="predicted"/>
<sequence length="115" mass="11949">MTAPLSTCTTTCVGLSGMNIFGSYYQKNLNPEGLFILISGGIRCIIYGMKQRKRDCGGKGGVDVGGDNEEGGGGCCGGDDGGEGGGITVVMEEEEEEKVMVMVAEEEEEVVVVVV</sequence>
<gene>
    <name evidence="1" type="ORF">KY290_027306</name>
</gene>
<accession>A0ABQ7UGB6</accession>
<comment type="caution">
    <text evidence="1">The sequence shown here is derived from an EMBL/GenBank/DDBJ whole genome shotgun (WGS) entry which is preliminary data.</text>
</comment>